<protein>
    <submittedName>
        <fullName evidence="1">Uncharacterized protein</fullName>
    </submittedName>
</protein>
<dbReference type="EMBL" id="JWZT01003221">
    <property type="protein sequence ID" value="KII67367.1"/>
    <property type="molecule type" value="Genomic_DNA"/>
</dbReference>
<evidence type="ECO:0000313" key="1">
    <source>
        <dbReference type="EMBL" id="KII67367.1"/>
    </source>
</evidence>
<keyword evidence="2" id="KW-1185">Reference proteome</keyword>
<proteinExistence type="predicted"/>
<sequence length="129" mass="15190">MANIKPSEPHVKNTEVDSTNIFTSPGITLISRKHKKHLVYMAFENDKYNIHLFRRYVASAFKDKATDVMFDQSFTFIIEPVEFDQELFRDISRIRPRRRLSPKFGSGRTVKSFRCIADGCRQQFLRKDN</sequence>
<accession>A0A0C2N0D8</accession>
<name>A0A0C2N0D8_THEKT</name>
<comment type="caution">
    <text evidence="1">The sequence shown here is derived from an EMBL/GenBank/DDBJ whole genome shotgun (WGS) entry which is preliminary data.</text>
</comment>
<dbReference type="Proteomes" id="UP000031668">
    <property type="component" value="Unassembled WGS sequence"/>
</dbReference>
<reference evidence="1 2" key="1">
    <citation type="journal article" date="2014" name="Genome Biol. Evol.">
        <title>The genome of the myxosporean Thelohanellus kitauei shows adaptations to nutrient acquisition within its fish host.</title>
        <authorList>
            <person name="Yang Y."/>
            <person name="Xiong J."/>
            <person name="Zhou Z."/>
            <person name="Huo F."/>
            <person name="Miao W."/>
            <person name="Ran C."/>
            <person name="Liu Y."/>
            <person name="Zhang J."/>
            <person name="Feng J."/>
            <person name="Wang M."/>
            <person name="Wang M."/>
            <person name="Wang L."/>
            <person name="Yao B."/>
        </authorList>
    </citation>
    <scope>NUCLEOTIDE SEQUENCE [LARGE SCALE GENOMIC DNA]</scope>
    <source>
        <strain evidence="1">Wuqing</strain>
    </source>
</reference>
<gene>
    <name evidence="1" type="ORF">RF11_07677</name>
</gene>
<organism evidence="1 2">
    <name type="scientific">Thelohanellus kitauei</name>
    <name type="common">Myxosporean</name>
    <dbReference type="NCBI Taxonomy" id="669202"/>
    <lineage>
        <taxon>Eukaryota</taxon>
        <taxon>Metazoa</taxon>
        <taxon>Cnidaria</taxon>
        <taxon>Myxozoa</taxon>
        <taxon>Myxosporea</taxon>
        <taxon>Bivalvulida</taxon>
        <taxon>Platysporina</taxon>
        <taxon>Myxobolidae</taxon>
        <taxon>Thelohanellus</taxon>
    </lineage>
</organism>
<dbReference type="AlphaFoldDB" id="A0A0C2N0D8"/>
<evidence type="ECO:0000313" key="2">
    <source>
        <dbReference type="Proteomes" id="UP000031668"/>
    </source>
</evidence>